<evidence type="ECO:0000256" key="2">
    <source>
        <dbReference type="ARBA" id="ARBA00022771"/>
    </source>
</evidence>
<dbReference type="PANTHER" id="PTHR46455">
    <property type="entry name" value="SET AND MYND DOMAIN CONTAINING, ARTHROPOD-SPECIFIC, MEMBER 4, ISOFORM A"/>
    <property type="match status" value="1"/>
</dbReference>
<evidence type="ECO:0000313" key="6">
    <source>
        <dbReference type="EMBL" id="CAG7732134.1"/>
    </source>
</evidence>
<keyword evidence="3" id="KW-0862">Zinc</keyword>
<sequence length="234" mass="26062">MSKTPAKHNCSVCDEPSGLTCKICMKVNYCSREHQKIHWKSHKPECFPATITFDAKVGRHLVATRDIQQGEIIFKEKPLISGPLGKPDGLPVCLTCFKCISNNNVCSRCSWPVCDSGCEKAPSHANYECEIFTRKRIPSVQSDTTLYEKIIVLRGILQKSRNPSEWNKIQQLQTHSDARQDNPVSSLMLEQCITFIRVACGLTDLVDKDVDQVLGAVVVNAFVSDDSVSSADLF</sequence>
<accession>A0A8J2K5Y0</accession>
<evidence type="ECO:0000256" key="4">
    <source>
        <dbReference type="PROSITE-ProRule" id="PRU00134"/>
    </source>
</evidence>
<feature type="non-terminal residue" evidence="6">
    <location>
        <position position="1"/>
    </location>
</feature>
<organism evidence="6 7">
    <name type="scientific">Allacma fusca</name>
    <dbReference type="NCBI Taxonomy" id="39272"/>
    <lineage>
        <taxon>Eukaryota</taxon>
        <taxon>Metazoa</taxon>
        <taxon>Ecdysozoa</taxon>
        <taxon>Arthropoda</taxon>
        <taxon>Hexapoda</taxon>
        <taxon>Collembola</taxon>
        <taxon>Symphypleona</taxon>
        <taxon>Sminthuridae</taxon>
        <taxon>Allacma</taxon>
    </lineage>
</organism>
<dbReference type="PANTHER" id="PTHR46455:SF2">
    <property type="entry name" value="AT24727P"/>
    <property type="match status" value="1"/>
</dbReference>
<reference evidence="6" key="1">
    <citation type="submission" date="2021-06" db="EMBL/GenBank/DDBJ databases">
        <authorList>
            <person name="Hodson N. C."/>
            <person name="Mongue J. A."/>
            <person name="Jaron S. K."/>
        </authorList>
    </citation>
    <scope>NUCLEOTIDE SEQUENCE</scope>
</reference>
<dbReference type="PROSITE" id="PS50865">
    <property type="entry name" value="ZF_MYND_2"/>
    <property type="match status" value="1"/>
</dbReference>
<keyword evidence="7" id="KW-1185">Reference proteome</keyword>
<feature type="domain" description="MYND-type" evidence="5">
    <location>
        <begin position="10"/>
        <end position="46"/>
    </location>
</feature>
<dbReference type="InterPro" id="IPR053010">
    <property type="entry name" value="SET_SmydA-8"/>
</dbReference>
<protein>
    <recommendedName>
        <fullName evidence="5">MYND-type domain-containing protein</fullName>
    </recommendedName>
</protein>
<dbReference type="Proteomes" id="UP000708208">
    <property type="component" value="Unassembled WGS sequence"/>
</dbReference>
<evidence type="ECO:0000313" key="7">
    <source>
        <dbReference type="Proteomes" id="UP000708208"/>
    </source>
</evidence>
<dbReference type="OrthoDB" id="5952526at2759"/>
<dbReference type="InterPro" id="IPR002893">
    <property type="entry name" value="Znf_MYND"/>
</dbReference>
<evidence type="ECO:0000259" key="5">
    <source>
        <dbReference type="PROSITE" id="PS50865"/>
    </source>
</evidence>
<evidence type="ECO:0000256" key="3">
    <source>
        <dbReference type="ARBA" id="ARBA00022833"/>
    </source>
</evidence>
<evidence type="ECO:0000256" key="1">
    <source>
        <dbReference type="ARBA" id="ARBA00022723"/>
    </source>
</evidence>
<keyword evidence="2 4" id="KW-0863">Zinc-finger</keyword>
<proteinExistence type="predicted"/>
<gene>
    <name evidence="6" type="ORF">AFUS01_LOCUS20668</name>
</gene>
<dbReference type="EMBL" id="CAJVCH010225552">
    <property type="protein sequence ID" value="CAG7732134.1"/>
    <property type="molecule type" value="Genomic_DNA"/>
</dbReference>
<keyword evidence="1" id="KW-0479">Metal-binding</keyword>
<name>A0A8J2K5Y0_9HEXA</name>
<dbReference type="Pfam" id="PF01753">
    <property type="entry name" value="zf-MYND"/>
    <property type="match status" value="1"/>
</dbReference>
<dbReference type="AlphaFoldDB" id="A0A8J2K5Y0"/>
<comment type="caution">
    <text evidence="6">The sequence shown here is derived from an EMBL/GenBank/DDBJ whole genome shotgun (WGS) entry which is preliminary data.</text>
</comment>
<dbReference type="GO" id="GO:0008270">
    <property type="term" value="F:zinc ion binding"/>
    <property type="evidence" value="ECO:0007669"/>
    <property type="project" value="UniProtKB-KW"/>
</dbReference>